<dbReference type="InterPro" id="IPR035892">
    <property type="entry name" value="C2_domain_sf"/>
</dbReference>
<sequence length="474" mass="54148">MTGISYKTSDMIDRLWRVAVVFVLMSISTDSIETTNDINNSNVPVRTTESPVQNMTTVTVQTTESPLIPHVNVTAVTDWIKTHKKQAAIGLIVGVTIAVLIIILICCCISKFAVEKVKRKKKKKDGVLRGYLKKIKLPKLKLPKLSLFKVQPKDGFGKEIKDIGRLKFSLFYEKRTAILHVKIKKAEDLSVKSSGYVSFNFVQVELDPFSVARSAKGEYLETRRVRNSVSPVFDDLITINILPDELKEQTLMCYVYDENKISPRDLIGVAMLEMHGLFQSIHGKEKDFDETLEWRKGAKGGDIWLSFRWNPKDEIFYVTVKECSHLSAVNKRGESNPYVKVEVFDGTTRIFQETTNAKHKTLFPIFNERFHFKLTDQQKKSVCLIISVKHRPNWSARRKVVIGQLSFSFRSMGDELSHWKTALSSGKDVEMMHSLRPAVEIPRKHPSKRTKGQDIIDVLSEEENLLEDEDDLLL</sequence>
<reference evidence="1" key="1">
    <citation type="submission" date="2020-04" db="EMBL/GenBank/DDBJ databases">
        <authorList>
            <person name="Alioto T."/>
            <person name="Alioto T."/>
            <person name="Gomez Garrido J."/>
        </authorList>
    </citation>
    <scope>NUCLEOTIDE SEQUENCE</scope>
    <source>
        <strain evidence="1">A484AB</strain>
    </source>
</reference>
<gene>
    <name evidence="1" type="ORF">PACLA_8A077256</name>
</gene>
<dbReference type="PROSITE" id="PS50004">
    <property type="entry name" value="C2"/>
    <property type="match status" value="2"/>
</dbReference>
<dbReference type="EMBL" id="CACRXK020004585">
    <property type="protein sequence ID" value="CAB4003276.1"/>
    <property type="molecule type" value="Genomic_DNA"/>
</dbReference>
<dbReference type="InterPro" id="IPR000008">
    <property type="entry name" value="C2_dom"/>
</dbReference>
<dbReference type="OrthoDB" id="67700at2759"/>
<dbReference type="Gene3D" id="2.60.40.150">
    <property type="entry name" value="C2 domain"/>
    <property type="match status" value="2"/>
</dbReference>
<dbReference type="PANTHER" id="PTHR10024">
    <property type="entry name" value="SYNAPTOTAGMIN"/>
    <property type="match status" value="1"/>
</dbReference>
<evidence type="ECO:0000313" key="2">
    <source>
        <dbReference type="Proteomes" id="UP001152795"/>
    </source>
</evidence>
<evidence type="ECO:0000313" key="1">
    <source>
        <dbReference type="EMBL" id="CAB4003276.1"/>
    </source>
</evidence>
<dbReference type="Pfam" id="PF00168">
    <property type="entry name" value="C2"/>
    <property type="match status" value="2"/>
</dbReference>
<dbReference type="SMART" id="SM00239">
    <property type="entry name" value="C2"/>
    <property type="match status" value="2"/>
</dbReference>
<keyword evidence="2" id="KW-1185">Reference proteome</keyword>
<comment type="caution">
    <text evidence="1">The sequence shown here is derived from an EMBL/GenBank/DDBJ whole genome shotgun (WGS) entry which is preliminary data.</text>
</comment>
<organism evidence="1 2">
    <name type="scientific">Paramuricea clavata</name>
    <name type="common">Red gorgonian</name>
    <name type="synonym">Violescent sea-whip</name>
    <dbReference type="NCBI Taxonomy" id="317549"/>
    <lineage>
        <taxon>Eukaryota</taxon>
        <taxon>Metazoa</taxon>
        <taxon>Cnidaria</taxon>
        <taxon>Anthozoa</taxon>
        <taxon>Octocorallia</taxon>
        <taxon>Malacalcyonacea</taxon>
        <taxon>Plexauridae</taxon>
        <taxon>Paramuricea</taxon>
    </lineage>
</organism>
<dbReference type="SUPFAM" id="SSF49562">
    <property type="entry name" value="C2 domain (Calcium/lipid-binding domain, CaLB)"/>
    <property type="match status" value="2"/>
</dbReference>
<name>A0A6S7HFP5_PARCT</name>
<protein>
    <submittedName>
        <fullName evidence="1">Synaptotagmin-1-like</fullName>
    </submittedName>
</protein>
<dbReference type="Proteomes" id="UP001152795">
    <property type="component" value="Unassembled WGS sequence"/>
</dbReference>
<accession>A0A6S7HFP5</accession>
<proteinExistence type="predicted"/>
<dbReference type="AlphaFoldDB" id="A0A6S7HFP5"/>